<feature type="region of interest" description="Disordered" evidence="3">
    <location>
        <begin position="1"/>
        <end position="54"/>
    </location>
</feature>
<evidence type="ECO:0000313" key="6">
    <source>
        <dbReference type="Proteomes" id="UP000041254"/>
    </source>
</evidence>
<feature type="compositionally biased region" description="Polar residues" evidence="3">
    <location>
        <begin position="460"/>
        <end position="473"/>
    </location>
</feature>
<proteinExistence type="predicted"/>
<feature type="compositionally biased region" description="Basic residues" evidence="3">
    <location>
        <begin position="1606"/>
        <end position="1617"/>
    </location>
</feature>
<comment type="subcellular location">
    <subcellularLocation>
        <location evidence="1">Nucleus</location>
    </subcellularLocation>
</comment>
<feature type="compositionally biased region" description="Pro residues" evidence="3">
    <location>
        <begin position="446"/>
        <end position="456"/>
    </location>
</feature>
<feature type="compositionally biased region" description="Polar residues" evidence="3">
    <location>
        <begin position="10"/>
        <end position="26"/>
    </location>
</feature>
<accession>A0A0G4GM68</accession>
<feature type="region of interest" description="Disordered" evidence="3">
    <location>
        <begin position="1084"/>
        <end position="1116"/>
    </location>
</feature>
<feature type="region of interest" description="Disordered" evidence="3">
    <location>
        <begin position="334"/>
        <end position="372"/>
    </location>
</feature>
<dbReference type="InParanoid" id="A0A0G4GM68"/>
<feature type="compositionally biased region" description="Basic and acidic residues" evidence="3">
    <location>
        <begin position="525"/>
        <end position="541"/>
    </location>
</feature>
<reference evidence="5 6" key="1">
    <citation type="submission" date="2014-11" db="EMBL/GenBank/DDBJ databases">
        <authorList>
            <person name="Zhu J."/>
            <person name="Qi W."/>
            <person name="Song R."/>
        </authorList>
    </citation>
    <scope>NUCLEOTIDE SEQUENCE [LARGE SCALE GENOMIC DNA]</scope>
</reference>
<dbReference type="EMBL" id="CDMY01000718">
    <property type="protein sequence ID" value="CEM31296.1"/>
    <property type="molecule type" value="Genomic_DNA"/>
</dbReference>
<organism evidence="5 6">
    <name type="scientific">Vitrella brassicaformis (strain CCMP3155)</name>
    <dbReference type="NCBI Taxonomy" id="1169540"/>
    <lineage>
        <taxon>Eukaryota</taxon>
        <taxon>Sar</taxon>
        <taxon>Alveolata</taxon>
        <taxon>Colpodellida</taxon>
        <taxon>Vitrellaceae</taxon>
        <taxon>Vitrella</taxon>
    </lineage>
</organism>
<dbReference type="Pfam" id="PF12842">
    <property type="entry name" value="DUF3819"/>
    <property type="match status" value="1"/>
</dbReference>
<name>A0A0G4GM68_VITBC</name>
<evidence type="ECO:0000256" key="1">
    <source>
        <dbReference type="ARBA" id="ARBA00004123"/>
    </source>
</evidence>
<feature type="region of interest" description="Disordered" evidence="3">
    <location>
        <begin position="1216"/>
        <end position="1651"/>
    </location>
</feature>
<feature type="region of interest" description="Disordered" evidence="3">
    <location>
        <begin position="1025"/>
        <end position="1062"/>
    </location>
</feature>
<dbReference type="PANTHER" id="PTHR45093">
    <property type="entry name" value="TRANSCRIPTION ACTIVATOR MSS11"/>
    <property type="match status" value="1"/>
</dbReference>
<feature type="compositionally biased region" description="Pro residues" evidence="3">
    <location>
        <begin position="1306"/>
        <end position="1317"/>
    </location>
</feature>
<feature type="compositionally biased region" description="Basic and acidic residues" evidence="3">
    <location>
        <begin position="677"/>
        <end position="687"/>
    </location>
</feature>
<dbReference type="VEuPathDB" id="CryptoDB:Vbra_10079"/>
<evidence type="ECO:0000256" key="2">
    <source>
        <dbReference type="ARBA" id="ARBA00023242"/>
    </source>
</evidence>
<evidence type="ECO:0000259" key="4">
    <source>
        <dbReference type="Pfam" id="PF12842"/>
    </source>
</evidence>
<feature type="compositionally biased region" description="Basic and acidic residues" evidence="3">
    <location>
        <begin position="1384"/>
        <end position="1405"/>
    </location>
</feature>
<dbReference type="InterPro" id="IPR024557">
    <property type="entry name" value="CNOT1_dom_4"/>
</dbReference>
<feature type="compositionally biased region" description="Polar residues" evidence="3">
    <location>
        <begin position="488"/>
        <end position="508"/>
    </location>
</feature>
<evidence type="ECO:0000256" key="3">
    <source>
        <dbReference type="SAM" id="MobiDB-lite"/>
    </source>
</evidence>
<evidence type="ECO:0000313" key="5">
    <source>
        <dbReference type="EMBL" id="CEM31296.1"/>
    </source>
</evidence>
<gene>
    <name evidence="5" type="ORF">Vbra_10079</name>
</gene>
<feature type="compositionally biased region" description="Polar residues" evidence="3">
    <location>
        <begin position="1259"/>
        <end position="1268"/>
    </location>
</feature>
<feature type="compositionally biased region" description="Low complexity" evidence="3">
    <location>
        <begin position="1422"/>
        <end position="1438"/>
    </location>
</feature>
<feature type="region of interest" description="Disordered" evidence="3">
    <location>
        <begin position="387"/>
        <end position="415"/>
    </location>
</feature>
<feature type="compositionally biased region" description="Low complexity" evidence="3">
    <location>
        <begin position="732"/>
        <end position="751"/>
    </location>
</feature>
<feature type="compositionally biased region" description="Basic residues" evidence="3">
    <location>
        <begin position="1223"/>
        <end position="1234"/>
    </location>
</feature>
<keyword evidence="6" id="KW-1185">Reference proteome</keyword>
<keyword evidence="2" id="KW-0539">Nucleus</keyword>
<dbReference type="GO" id="GO:0005634">
    <property type="term" value="C:nucleus"/>
    <property type="evidence" value="ECO:0007669"/>
    <property type="project" value="UniProtKB-SubCell"/>
</dbReference>
<dbReference type="SUPFAM" id="SSF81995">
    <property type="entry name" value="beta-sandwich domain of Sec23/24"/>
    <property type="match status" value="1"/>
</dbReference>
<feature type="region of interest" description="Disordered" evidence="3">
    <location>
        <begin position="438"/>
        <end position="763"/>
    </location>
</feature>
<dbReference type="Proteomes" id="UP000041254">
    <property type="component" value="Unassembled WGS sequence"/>
</dbReference>
<protein>
    <recommendedName>
        <fullName evidence="4">CCR4-NOT transcription complex subunit 1 domain-containing protein</fullName>
    </recommendedName>
</protein>
<sequence length="1665" mass="177582">MPQQKYVKKTTVSHTQASPSPSSRLVPSTPRERRPPHNDGPPSDAGAFGEQRRGDDGRRLAMEAGMPATNEEMARYVQSRVRSHVEEFVRTNGKRVVDLSSEVVRTLPPGTHDISQIMNDVLPGILIEGLPKFIMIGFTTAMQLTTKDFCLDSRVQQLTNAFSNLGFNLAISLAHANITTAWIKDTSEALAARHQLPMGVSAQRLEDAIRTAVADNIPAVMDTCSSIMASVVSAPEWTNAHLHRSLFARHHHDPQLAATRNGTLGRGVRRREERLINTVVNGHFCDPFGVGFTNYKRITELGGAIRPPMQLSVQDSRMKGLIYFNRTVTDAAVQRPSAPLASPRTTKWQGWHKRAAPDTAPDQHGGREADTNPLPAACVEAALRETRETTTAGGRHSRPPFHRPYPCPPWQRRDQQQYERRGLLPTLDTSLFETRASRWSTAVPPSTGPLLPPPAPSSSHKWSPSTRLYSGSAKSGIHTFQPRDEESPSSSGTFLPSGRSASFPSSDQPVAAAEEDKTGIPVPRGEVRGGEEDSRGGRDGETDQLMKTLENVYESVVAPPPSDRPCSPISSDAVPPPPPVAPPLSSAPTRDLPPLHLSQYAAAEHQYGEASEDETPMPANAVPSIGFAPVVQQTSPLPSPSGGAEPTPCAGLRDGVKVTDAPAGTDKGDEGAGVDAGKGRGERRDGSDDSSVAGAPSVDAARSDSTVLKHQLNPFAKDFVPGGATAALAMTQQQQQQQQPQQPQQPQQQPQQPAPTLPAIPVISGPVSPAYKMGMAASYKGTTPAELAKRADAMVKEAIHKDREERKLLLMAQSIKPPFTSLRSALSQEGRREIDRRPLVRPFQQPSDETAEWPSGAGEASGSFLHRLMGEAPRFDKMPEALRVICEVEREGMPPSPRPEYDWAQLKAAGGVRRLAGAGMPWRPTSAATAAPPAPPLMNPPLPSSGAAGAEMRVSSAPIPAAMPSEGRGPLPIVANGSQGGEVNVNEDRVVTVIVPQPLLPSPVAAPASVGVPIAAIGVPPAMPPPSVMTSSHEGPESRRPDSAFGSLDSPESPVVGPPDVFGGPVVANGAGAAAMEMPERPPVFASAHPHAHSIPPPPREPPTYIGQPGEDDHAHMRPRLPMTSVGAPPPLFAHRPAIPPASRPSIPPLMIDTAWSPTAFPRGGGMPRYGPGSRDMSAGLLQAPPKRAEVIMSMIPSQPPPAIDAGRMVMMEQQFNHSQQQQHHHHHNHHQQHQHGGGRPAGAATARHTDRGPPPYPTVSSQTSSAHRQVRQTDTRPPVTREPAEESQASGPSRQRAVGRGLGISPPPASIPPSRPPMRHGSAGTPSQSPYNDSYGPESSPSPSPLAQSAPSGALSTHRAQARQEVGSGSRRTPGQQYGPDLGAERGREGERDEPVTPNTDRDATGWPGDLGQEWSPYQPPHQHQQQPPQHHYYQPTHGPPPPYRGSRGGRPPQRSYRRRVQEGGDDSPRQADWEEPSSSGYGHVKRRTGRGGGEASSADRPDMANGSHNHATGAAVANGPHNHATGAAVDESSEYSAGGLSRKSTTDPPSLPAPDPSLTNHRGGSMSISYGRGGVPPPPPPMRGGKLPPKNPTLADFMRVDRRGNRHRKEMRRKHREEGRGGGGDDFMTDVTNGNGGEEVCYGSPVDGSVDVKGQAIAEAEDT</sequence>
<feature type="compositionally biased region" description="Basic and acidic residues" evidence="3">
    <location>
        <begin position="1461"/>
        <end position="1474"/>
    </location>
</feature>
<dbReference type="OMA" id="PREMEGH"/>
<dbReference type="PANTHER" id="PTHR45093:SF2">
    <property type="entry name" value="LISH DOMAIN-CONTAINING PROTEIN"/>
    <property type="match status" value="1"/>
</dbReference>
<feature type="compositionally biased region" description="Low complexity" evidence="3">
    <location>
        <begin position="1335"/>
        <end position="1357"/>
    </location>
</feature>
<feature type="domain" description="CCR4-NOT transcription complex subunit 1" evidence="4">
    <location>
        <begin position="130"/>
        <end position="227"/>
    </location>
</feature>